<keyword evidence="3" id="KW-0862">Zinc</keyword>
<dbReference type="SMART" id="SM00249">
    <property type="entry name" value="PHD"/>
    <property type="match status" value="1"/>
</dbReference>
<dbReference type="AlphaFoldDB" id="A0A812JWF0"/>
<dbReference type="InterPro" id="IPR001841">
    <property type="entry name" value="Znf_RING"/>
</dbReference>
<evidence type="ECO:0000256" key="5">
    <source>
        <dbReference type="SAM" id="MobiDB-lite"/>
    </source>
</evidence>
<feature type="compositionally biased region" description="Basic and acidic residues" evidence="5">
    <location>
        <begin position="208"/>
        <end position="218"/>
    </location>
</feature>
<proteinExistence type="predicted"/>
<dbReference type="InterPro" id="IPR032675">
    <property type="entry name" value="LRR_dom_sf"/>
</dbReference>
<dbReference type="GO" id="GO:0008270">
    <property type="term" value="F:zinc ion binding"/>
    <property type="evidence" value="ECO:0007669"/>
    <property type="project" value="UniProtKB-KW"/>
</dbReference>
<evidence type="ECO:0000256" key="4">
    <source>
        <dbReference type="PROSITE-ProRule" id="PRU00175"/>
    </source>
</evidence>
<feature type="domain" description="PHD-type" evidence="6">
    <location>
        <begin position="125"/>
        <end position="177"/>
    </location>
</feature>
<sequence>MDTTPSRRSARLQAALQEGKSGFSPLLQSASAASEPQQCGACLLEIDTASKEGEFVALLDSCNPTHFFHVRCISTWAEQENTCPLCKCRFSRIGVYGVDGDLRRVIAVEERDQNSEGETSAEFEDHVCSICKQAGADDALLLCDGRNGHCRNAAHFHCLGLPGVPEGEWFCSECQEFPLSEFMQGTEAKEMDGSLLDMKDGVASPGFPKKEASGRKAEEAEEAASCASPQPQSTQVARPSALKKKPKTAESQEPQEFQESQECSDECRGVAQVQVHGGSSSSKAASSSDALAVITKEEKRAPTVQAQAVPKWIYRKGSCLFVDLGGRRIKDSAAMTVAKFVRAALEKVRGARVGGVASLDLCLLLAGNRLSRRGLEAFLSAAKETGHHVSCLDVERNRLDPDAMQWLAEWLTRQRKGPPQKILLSHNRSIGDSAVKSFLQLLGRSRSGRDLPLWVEARFVGIKDVEAVLDELSVDISLCMALDTDACGPDRCASHAAGEPGSHLHLPGILDQHINADLVFPTQPNPQAQQAREAQEAQEAREARGESQAKQCAQGAQRQVPSDPGNPGRRGHRGQGARLPEPQKAIGEGSDASQAEESLESLEKERAQRKAWANSLGKSVVAEFPTQDLPAPAPSCGLWDLVRAEQRKKRRMG</sequence>
<keyword evidence="1" id="KW-0479">Metal-binding</keyword>
<reference evidence="8" key="1">
    <citation type="submission" date="2021-02" db="EMBL/GenBank/DDBJ databases">
        <authorList>
            <person name="Dougan E. K."/>
            <person name="Rhodes N."/>
            <person name="Thang M."/>
            <person name="Chan C."/>
        </authorList>
    </citation>
    <scope>NUCLEOTIDE SEQUENCE</scope>
</reference>
<dbReference type="PROSITE" id="PS50089">
    <property type="entry name" value="ZF_RING_2"/>
    <property type="match status" value="1"/>
</dbReference>
<feature type="region of interest" description="Disordered" evidence="5">
    <location>
        <begin position="520"/>
        <end position="614"/>
    </location>
</feature>
<feature type="compositionally biased region" description="Polar residues" evidence="5">
    <location>
        <begin position="550"/>
        <end position="560"/>
    </location>
</feature>
<protein>
    <recommendedName>
        <fullName evidence="10">PHD and RING finger domain-containing protein 1</fullName>
    </recommendedName>
</protein>
<name>A0A812JWF0_9DINO</name>
<feature type="compositionally biased region" description="Low complexity" evidence="5">
    <location>
        <begin position="251"/>
        <end position="261"/>
    </location>
</feature>
<evidence type="ECO:0000259" key="6">
    <source>
        <dbReference type="PROSITE" id="PS50016"/>
    </source>
</evidence>
<dbReference type="InterPro" id="IPR059153">
    <property type="entry name" value="NSD_PHD-1st"/>
</dbReference>
<evidence type="ECO:0000256" key="1">
    <source>
        <dbReference type="ARBA" id="ARBA00022723"/>
    </source>
</evidence>
<keyword evidence="2 4" id="KW-0863">Zinc-finger</keyword>
<dbReference type="InterPro" id="IPR001965">
    <property type="entry name" value="Znf_PHD"/>
</dbReference>
<dbReference type="Proteomes" id="UP000604046">
    <property type="component" value="Unassembled WGS sequence"/>
</dbReference>
<feature type="compositionally biased region" description="Basic and acidic residues" evidence="5">
    <location>
        <begin position="533"/>
        <end position="547"/>
    </location>
</feature>
<evidence type="ECO:0000313" key="9">
    <source>
        <dbReference type="Proteomes" id="UP000604046"/>
    </source>
</evidence>
<accession>A0A812JWF0</accession>
<organism evidence="8 9">
    <name type="scientific">Symbiodinium natans</name>
    <dbReference type="NCBI Taxonomy" id="878477"/>
    <lineage>
        <taxon>Eukaryota</taxon>
        <taxon>Sar</taxon>
        <taxon>Alveolata</taxon>
        <taxon>Dinophyceae</taxon>
        <taxon>Suessiales</taxon>
        <taxon>Symbiodiniaceae</taxon>
        <taxon>Symbiodinium</taxon>
    </lineage>
</organism>
<dbReference type="Gene3D" id="3.30.40.10">
    <property type="entry name" value="Zinc/RING finger domain, C3HC4 (zinc finger)"/>
    <property type="match status" value="2"/>
</dbReference>
<dbReference type="SMART" id="SM00184">
    <property type="entry name" value="RING"/>
    <property type="match status" value="2"/>
</dbReference>
<feature type="domain" description="RING-type" evidence="7">
    <location>
        <begin position="39"/>
        <end position="87"/>
    </location>
</feature>
<dbReference type="PROSITE" id="PS50016">
    <property type="entry name" value="ZF_PHD_2"/>
    <property type="match status" value="1"/>
</dbReference>
<comment type="caution">
    <text evidence="8">The sequence shown here is derived from an EMBL/GenBank/DDBJ whole genome shotgun (WGS) entry which is preliminary data.</text>
</comment>
<feature type="region of interest" description="Disordered" evidence="5">
    <location>
        <begin position="197"/>
        <end position="263"/>
    </location>
</feature>
<dbReference type="Gene3D" id="3.80.10.10">
    <property type="entry name" value="Ribonuclease Inhibitor"/>
    <property type="match status" value="1"/>
</dbReference>
<dbReference type="EMBL" id="CAJNDS010000524">
    <property type="protein sequence ID" value="CAE7215219.1"/>
    <property type="molecule type" value="Genomic_DNA"/>
</dbReference>
<evidence type="ECO:0008006" key="10">
    <source>
        <dbReference type="Google" id="ProtNLM"/>
    </source>
</evidence>
<dbReference type="SUPFAM" id="SSF57850">
    <property type="entry name" value="RING/U-box"/>
    <property type="match status" value="1"/>
</dbReference>
<evidence type="ECO:0000259" key="7">
    <source>
        <dbReference type="PROSITE" id="PS50089"/>
    </source>
</evidence>
<dbReference type="PANTHER" id="PTHR47177:SF3">
    <property type="entry name" value="F18C1.6 PROTEIN"/>
    <property type="match status" value="1"/>
</dbReference>
<dbReference type="SUPFAM" id="SSF57903">
    <property type="entry name" value="FYVE/PHD zinc finger"/>
    <property type="match status" value="1"/>
</dbReference>
<dbReference type="PANTHER" id="PTHR47177">
    <property type="entry name" value="F18C1.6 PROTEIN"/>
    <property type="match status" value="1"/>
</dbReference>
<evidence type="ECO:0000313" key="8">
    <source>
        <dbReference type="EMBL" id="CAE7215219.1"/>
    </source>
</evidence>
<gene>
    <name evidence="8" type="ORF">SNAT2548_LOCUS7532</name>
</gene>
<evidence type="ECO:0000256" key="3">
    <source>
        <dbReference type="ARBA" id="ARBA00022833"/>
    </source>
</evidence>
<dbReference type="InterPro" id="IPR013083">
    <property type="entry name" value="Znf_RING/FYVE/PHD"/>
</dbReference>
<evidence type="ECO:0000256" key="2">
    <source>
        <dbReference type="ARBA" id="ARBA00022771"/>
    </source>
</evidence>
<dbReference type="Pfam" id="PF13639">
    <property type="entry name" value="zf-RING_2"/>
    <property type="match status" value="1"/>
</dbReference>
<dbReference type="SUPFAM" id="SSF52047">
    <property type="entry name" value="RNI-like"/>
    <property type="match status" value="1"/>
</dbReference>
<dbReference type="OrthoDB" id="1935339at2759"/>
<dbReference type="Pfam" id="PF23011">
    <property type="entry name" value="PHD-1st_NSD"/>
    <property type="match status" value="1"/>
</dbReference>
<dbReference type="InterPro" id="IPR011011">
    <property type="entry name" value="Znf_FYVE_PHD"/>
</dbReference>
<keyword evidence="9" id="KW-1185">Reference proteome</keyword>
<dbReference type="InterPro" id="IPR019787">
    <property type="entry name" value="Znf_PHD-finger"/>
</dbReference>